<feature type="domain" description="Transglutaminase-like" evidence="1">
    <location>
        <begin position="186"/>
        <end position="256"/>
    </location>
</feature>
<dbReference type="SMART" id="SM00460">
    <property type="entry name" value="TGc"/>
    <property type="match status" value="1"/>
</dbReference>
<comment type="caution">
    <text evidence="2">The sequence shown here is derived from an EMBL/GenBank/DDBJ whole genome shotgun (WGS) entry which is preliminary data.</text>
</comment>
<dbReference type="PANTHER" id="PTHR33490:SF7">
    <property type="entry name" value="BLR2979 PROTEIN"/>
    <property type="match status" value="1"/>
</dbReference>
<sequence>MSDSDTEGRVLSVRHETLYDYDAPVEVAHHSAHLRPRDTECQDVFDWDLAIDPEPEGGLGAMQESRDAFGNWRHGFNHATVHERLAVVSSFKVRLTAPPALEPSPPWQDVAQALHFRAGATQPEAIEFALGSTFAPVHPALAEFGEGLFDADQPLLDVAQALMSRVYERIVYQPNSTDVATDALQALAQGRGVCQDFAHLMIGALRSRGLAARYVSGYLLTRPPEGQPRLVGADASHAWVSVWCPVNGWVALDPTNDIRVGVDHVTLAFGRDYLDVAPLRGVIRGGGTTPPAVAVTVEPLP</sequence>
<dbReference type="InterPro" id="IPR013589">
    <property type="entry name" value="Bac_transglu_N"/>
</dbReference>
<evidence type="ECO:0000259" key="1">
    <source>
        <dbReference type="SMART" id="SM00460"/>
    </source>
</evidence>
<evidence type="ECO:0000313" key="2">
    <source>
        <dbReference type="EMBL" id="NRF70020.1"/>
    </source>
</evidence>
<reference evidence="2 3" key="1">
    <citation type="submission" date="2020-05" db="EMBL/GenBank/DDBJ databases">
        <title>Aquincola sp. isolate from soil.</title>
        <authorList>
            <person name="Han J."/>
            <person name="Kim D.-U."/>
        </authorList>
    </citation>
    <scope>NUCLEOTIDE SEQUENCE [LARGE SCALE GENOMIC DNA]</scope>
    <source>
        <strain evidence="2 3">S2</strain>
    </source>
</reference>
<dbReference type="RefSeq" id="WP_173128066.1">
    <property type="nucleotide sequence ID" value="NZ_JABRWJ010000007.1"/>
</dbReference>
<dbReference type="Gene3D" id="3.10.620.30">
    <property type="match status" value="1"/>
</dbReference>
<evidence type="ECO:0000313" key="3">
    <source>
        <dbReference type="Proteomes" id="UP000737171"/>
    </source>
</evidence>
<dbReference type="EMBL" id="JABRWJ010000007">
    <property type="protein sequence ID" value="NRF70020.1"/>
    <property type="molecule type" value="Genomic_DNA"/>
</dbReference>
<gene>
    <name evidence="2" type="ORF">HLB44_23735</name>
</gene>
<dbReference type="Pfam" id="PF01841">
    <property type="entry name" value="Transglut_core"/>
    <property type="match status" value="1"/>
</dbReference>
<dbReference type="SUPFAM" id="SSF54001">
    <property type="entry name" value="Cysteine proteinases"/>
    <property type="match status" value="1"/>
</dbReference>
<dbReference type="InterPro" id="IPR002931">
    <property type="entry name" value="Transglutaminase-like"/>
</dbReference>
<keyword evidence="3" id="KW-1185">Reference proteome</keyword>
<name>A0ABX2EMV9_9BURK</name>
<protein>
    <submittedName>
        <fullName evidence="2">Transglutaminase family protein</fullName>
    </submittedName>
</protein>
<organism evidence="2 3">
    <name type="scientific">Pseudaquabacterium terrae</name>
    <dbReference type="NCBI Taxonomy" id="2732868"/>
    <lineage>
        <taxon>Bacteria</taxon>
        <taxon>Pseudomonadati</taxon>
        <taxon>Pseudomonadota</taxon>
        <taxon>Betaproteobacteria</taxon>
        <taxon>Burkholderiales</taxon>
        <taxon>Sphaerotilaceae</taxon>
        <taxon>Pseudaquabacterium</taxon>
    </lineage>
</organism>
<dbReference type="PANTHER" id="PTHR33490">
    <property type="entry name" value="BLR5614 PROTEIN-RELATED"/>
    <property type="match status" value="1"/>
</dbReference>
<dbReference type="Pfam" id="PF08379">
    <property type="entry name" value="Bact_transglu_N"/>
    <property type="match status" value="1"/>
</dbReference>
<accession>A0ABX2EMV9</accession>
<dbReference type="Proteomes" id="UP000737171">
    <property type="component" value="Unassembled WGS sequence"/>
</dbReference>
<proteinExistence type="predicted"/>
<dbReference type="InterPro" id="IPR038765">
    <property type="entry name" value="Papain-like_cys_pep_sf"/>
</dbReference>